<proteinExistence type="predicted"/>
<dbReference type="OrthoDB" id="8404550at2"/>
<feature type="region of interest" description="Disordered" evidence="1">
    <location>
        <begin position="64"/>
        <end position="116"/>
    </location>
</feature>
<evidence type="ECO:0008006" key="5">
    <source>
        <dbReference type="Google" id="ProtNLM"/>
    </source>
</evidence>
<evidence type="ECO:0000313" key="3">
    <source>
        <dbReference type="EMBL" id="RDJ17029.1"/>
    </source>
</evidence>
<feature type="compositionally biased region" description="Low complexity" evidence="1">
    <location>
        <begin position="67"/>
        <end position="88"/>
    </location>
</feature>
<dbReference type="Proteomes" id="UP000254939">
    <property type="component" value="Unassembled WGS sequence"/>
</dbReference>
<gene>
    <name evidence="3" type="ORF">B5K06_01235</name>
</gene>
<keyword evidence="2" id="KW-1133">Transmembrane helix</keyword>
<feature type="transmembrane region" description="Helical" evidence="2">
    <location>
        <begin position="36"/>
        <end position="54"/>
    </location>
</feature>
<evidence type="ECO:0000256" key="2">
    <source>
        <dbReference type="SAM" id="Phobius"/>
    </source>
</evidence>
<reference evidence="3 4" key="1">
    <citation type="submission" date="2017-03" db="EMBL/GenBank/DDBJ databases">
        <title>Genome analysis of Rhizobial strains effectives or ineffectives for nitrogen fixation isolated from bean seeds.</title>
        <authorList>
            <person name="Peralta H."/>
            <person name="Aguilar-Vera A."/>
            <person name="Mora Y."/>
            <person name="Vargas-Lagunas C."/>
            <person name="Girard L."/>
            <person name="Mora J."/>
        </authorList>
    </citation>
    <scope>NUCLEOTIDE SEQUENCE [LARGE SCALE GENOMIC DNA]</scope>
    <source>
        <strain evidence="3 4">CCGM3</strain>
    </source>
</reference>
<dbReference type="RefSeq" id="WP_114710734.1">
    <property type="nucleotide sequence ID" value="NZ_KZ857258.1"/>
</dbReference>
<protein>
    <recommendedName>
        <fullName evidence="5">Transmembrane protein</fullName>
    </recommendedName>
</protein>
<keyword evidence="2" id="KW-0472">Membrane</keyword>
<name>A0A370KX80_9HYPH</name>
<dbReference type="EMBL" id="NAAC01000001">
    <property type="protein sequence ID" value="RDJ17029.1"/>
    <property type="molecule type" value="Genomic_DNA"/>
</dbReference>
<feature type="compositionally biased region" description="Polar residues" evidence="1">
    <location>
        <begin position="89"/>
        <end position="108"/>
    </location>
</feature>
<accession>A0A370KX80</accession>
<evidence type="ECO:0000256" key="1">
    <source>
        <dbReference type="SAM" id="MobiDB-lite"/>
    </source>
</evidence>
<evidence type="ECO:0000313" key="4">
    <source>
        <dbReference type="Proteomes" id="UP000254939"/>
    </source>
</evidence>
<sequence>MAQQTETRWEEADGKLHVEETISPVKAKQGRTGTRILMVLIVALVLAFIVWIPVEIWGKKESANVAPQQPGQQIQSQQSAPTPSPSLQNGNAVPTETPTQPPASNTAPATPKPPAQ</sequence>
<comment type="caution">
    <text evidence="3">The sequence shown here is derived from an EMBL/GenBank/DDBJ whole genome shotgun (WGS) entry which is preliminary data.</text>
</comment>
<keyword evidence="2" id="KW-0812">Transmembrane</keyword>
<dbReference type="AlphaFoldDB" id="A0A370KX80"/>
<organism evidence="3 4">
    <name type="scientific">Rhizobium grahamii</name>
    <dbReference type="NCBI Taxonomy" id="1120045"/>
    <lineage>
        <taxon>Bacteria</taxon>
        <taxon>Pseudomonadati</taxon>
        <taxon>Pseudomonadota</taxon>
        <taxon>Alphaproteobacteria</taxon>
        <taxon>Hyphomicrobiales</taxon>
        <taxon>Rhizobiaceae</taxon>
        <taxon>Rhizobium/Agrobacterium group</taxon>
        <taxon>Rhizobium</taxon>
    </lineage>
</organism>